<dbReference type="SUPFAM" id="SSF56219">
    <property type="entry name" value="DNase I-like"/>
    <property type="match status" value="1"/>
</dbReference>
<dbReference type="Proteomes" id="UP000265200">
    <property type="component" value="Chromosome 24"/>
</dbReference>
<protein>
    <recommendedName>
        <fullName evidence="3">Endonuclease/exonuclease/phosphatase domain-containing protein</fullName>
    </recommendedName>
</protein>
<organism evidence="1 2">
    <name type="scientific">Oryzias latipes</name>
    <name type="common">Japanese rice fish</name>
    <name type="synonym">Japanese killifish</name>
    <dbReference type="NCBI Taxonomy" id="8090"/>
    <lineage>
        <taxon>Eukaryota</taxon>
        <taxon>Metazoa</taxon>
        <taxon>Chordata</taxon>
        <taxon>Craniata</taxon>
        <taxon>Vertebrata</taxon>
        <taxon>Euteleostomi</taxon>
        <taxon>Actinopterygii</taxon>
        <taxon>Neopterygii</taxon>
        <taxon>Teleostei</taxon>
        <taxon>Neoteleostei</taxon>
        <taxon>Acanthomorphata</taxon>
        <taxon>Ovalentaria</taxon>
        <taxon>Atherinomorphae</taxon>
        <taxon>Beloniformes</taxon>
        <taxon>Adrianichthyidae</taxon>
        <taxon>Oryziinae</taxon>
        <taxon>Oryzias</taxon>
    </lineage>
</organism>
<dbReference type="Ensembl" id="ENSORLT00015011294.1">
    <property type="protein sequence ID" value="ENSORLP00015002245.1"/>
    <property type="gene ID" value="ENSORLG00015002892.1"/>
</dbReference>
<evidence type="ECO:0000313" key="1">
    <source>
        <dbReference type="Ensembl" id="ENSORLP00015002245.1"/>
    </source>
</evidence>
<proteinExistence type="predicted"/>
<evidence type="ECO:0008006" key="3">
    <source>
        <dbReference type="Google" id="ProtNLM"/>
    </source>
</evidence>
<sequence>MIQMLILVNVYAPSVDDPSFFGHLENKLLEVGDYPIIMGGDFNEVMDPILDRTLRGMSEACSLVDIWRLQNPSERDYTFYSPSYGSFSRIDFFLLSQSLAGHEHHFSSLGRQESTFL</sequence>
<dbReference type="InterPro" id="IPR036691">
    <property type="entry name" value="Endo/exonu/phosph_ase_sf"/>
</dbReference>
<evidence type="ECO:0000313" key="2">
    <source>
        <dbReference type="Proteomes" id="UP000265200"/>
    </source>
</evidence>
<reference evidence="1 2" key="2">
    <citation type="submission" date="2017-04" db="EMBL/GenBank/DDBJ databases">
        <title>CpG methylation of centromeres and impact of large insertions on vertebrate speciation.</title>
        <authorList>
            <person name="Ichikawa K."/>
            <person name="Yoshimura J."/>
            <person name="Morishita S."/>
        </authorList>
    </citation>
    <scope>NUCLEOTIDE SEQUENCE</scope>
    <source>
        <strain evidence="1 2">HSOK</strain>
    </source>
</reference>
<dbReference type="AlphaFoldDB" id="A0A3P9H361"/>
<name>A0A3P9H361_ORYLA</name>
<reference key="1">
    <citation type="journal article" date="2007" name="Nature">
        <title>The medaka draft genome and insights into vertebrate genome evolution.</title>
        <authorList>
            <person name="Kasahara M."/>
            <person name="Naruse K."/>
            <person name="Sasaki S."/>
            <person name="Nakatani Y."/>
            <person name="Qu W."/>
            <person name="Ahsan B."/>
            <person name="Yamada T."/>
            <person name="Nagayasu Y."/>
            <person name="Doi K."/>
            <person name="Kasai Y."/>
            <person name="Jindo T."/>
            <person name="Kobayashi D."/>
            <person name="Shimada A."/>
            <person name="Toyoda A."/>
            <person name="Kuroki Y."/>
            <person name="Fujiyama A."/>
            <person name="Sasaki T."/>
            <person name="Shimizu A."/>
            <person name="Asakawa S."/>
            <person name="Shimizu N."/>
            <person name="Hashimoto S."/>
            <person name="Yang J."/>
            <person name="Lee Y."/>
            <person name="Matsushima K."/>
            <person name="Sugano S."/>
            <person name="Sakaizumi M."/>
            <person name="Narita T."/>
            <person name="Ohishi K."/>
            <person name="Haga S."/>
            <person name="Ohta F."/>
            <person name="Nomoto H."/>
            <person name="Nogata K."/>
            <person name="Morishita T."/>
            <person name="Endo T."/>
            <person name="Shin-I T."/>
            <person name="Takeda H."/>
            <person name="Morishita S."/>
            <person name="Kohara Y."/>
        </authorList>
    </citation>
    <scope>NUCLEOTIDE SEQUENCE [LARGE SCALE GENOMIC DNA]</scope>
    <source>
        <strain>Hd-rR</strain>
    </source>
</reference>
<reference evidence="1" key="3">
    <citation type="submission" date="2025-08" db="UniProtKB">
        <authorList>
            <consortium name="Ensembl"/>
        </authorList>
    </citation>
    <scope>IDENTIFICATION</scope>
    <source>
        <strain evidence="1">HSOK</strain>
    </source>
</reference>
<reference evidence="1" key="4">
    <citation type="submission" date="2025-09" db="UniProtKB">
        <authorList>
            <consortium name="Ensembl"/>
        </authorList>
    </citation>
    <scope>IDENTIFICATION</scope>
    <source>
        <strain evidence="1">HSOK</strain>
    </source>
</reference>
<accession>A0A3P9H361</accession>
<dbReference type="Gene3D" id="3.60.10.10">
    <property type="entry name" value="Endonuclease/exonuclease/phosphatase"/>
    <property type="match status" value="1"/>
</dbReference>